<dbReference type="InterPro" id="IPR036663">
    <property type="entry name" value="Fumarylacetoacetase_C_sf"/>
</dbReference>
<dbReference type="Pfam" id="PF01557">
    <property type="entry name" value="FAA_hydrolase"/>
    <property type="match status" value="1"/>
</dbReference>
<accession>A0A829QNH3</accession>
<evidence type="ECO:0000259" key="3">
    <source>
        <dbReference type="Pfam" id="PF01557"/>
    </source>
</evidence>
<dbReference type="Gene3D" id="2.30.30.980">
    <property type="match status" value="1"/>
</dbReference>
<name>A0A829QNH3_9MYCO</name>
<evidence type="ECO:0000313" key="4">
    <source>
        <dbReference type="EMBL" id="EUA64752.1"/>
    </source>
</evidence>
<keyword evidence="4" id="KW-0378">Hydrolase</keyword>
<organism evidence="4 5">
    <name type="scientific">Mycobacteroides abscessus 1948</name>
    <dbReference type="NCBI Taxonomy" id="1299323"/>
    <lineage>
        <taxon>Bacteria</taxon>
        <taxon>Bacillati</taxon>
        <taxon>Actinomycetota</taxon>
        <taxon>Actinomycetes</taxon>
        <taxon>Mycobacteriales</taxon>
        <taxon>Mycobacteriaceae</taxon>
        <taxon>Mycobacteroides</taxon>
        <taxon>Mycobacteroides abscessus</taxon>
    </lineage>
</organism>
<dbReference type="EMBL" id="JAOH01000002">
    <property type="protein sequence ID" value="EUA64752.1"/>
    <property type="molecule type" value="Genomic_DNA"/>
</dbReference>
<dbReference type="GO" id="GO:0044281">
    <property type="term" value="P:small molecule metabolic process"/>
    <property type="evidence" value="ECO:0007669"/>
    <property type="project" value="UniProtKB-ARBA"/>
</dbReference>
<evidence type="ECO:0000256" key="2">
    <source>
        <dbReference type="ARBA" id="ARBA00022723"/>
    </source>
</evidence>
<evidence type="ECO:0000256" key="1">
    <source>
        <dbReference type="ARBA" id="ARBA00010211"/>
    </source>
</evidence>
<dbReference type="PANTHER" id="PTHR42796:SF4">
    <property type="entry name" value="FUMARYLACETOACETATE HYDROLASE DOMAIN-CONTAINING PROTEIN 2A"/>
    <property type="match status" value="1"/>
</dbReference>
<sequence>MNLRIVSFAGADQWQPGVLIDDDTVAPLAPMLARHDIQVSSARELIALLPQISPLISDELAGGSFEPVPLDSVALGAPIPEPGQVIALGFNYPTHSDTDSPLPKMADPVVFMKSPTSISGPRDAVIAPRTSHALDYEIEIAVVIGKPGYRIERSQAIKHVAGYMLANDITARDVALPFGFGGSPLQAQVVRGKGYPTFCPTGPWLFTTGSDTTFETFDFELRINGELRQSGSTVDMTLGFAEVVETVSATIALRAGDIILTGTPGGCGFQFDPPRYLRPGDVIEAHSAKLGKMRLPVHDEKPIESASR</sequence>
<evidence type="ECO:0000313" key="5">
    <source>
        <dbReference type="Proteomes" id="UP000021210"/>
    </source>
</evidence>
<feature type="domain" description="Fumarylacetoacetase-like C-terminal" evidence="3">
    <location>
        <begin position="85"/>
        <end position="297"/>
    </location>
</feature>
<proteinExistence type="inferred from homology"/>
<dbReference type="GO" id="GO:0046872">
    <property type="term" value="F:metal ion binding"/>
    <property type="evidence" value="ECO:0007669"/>
    <property type="project" value="UniProtKB-KW"/>
</dbReference>
<dbReference type="GO" id="GO:0016787">
    <property type="term" value="F:hydrolase activity"/>
    <property type="evidence" value="ECO:0007669"/>
    <property type="project" value="UniProtKB-KW"/>
</dbReference>
<dbReference type="InterPro" id="IPR011234">
    <property type="entry name" value="Fumarylacetoacetase-like_C"/>
</dbReference>
<dbReference type="SMR" id="A0A829QNH3"/>
<protein>
    <submittedName>
        <fullName evidence="4">Fumarylacetoacetate (FAA) hydrolase family protein</fullName>
    </submittedName>
</protein>
<dbReference type="Gene3D" id="3.90.850.10">
    <property type="entry name" value="Fumarylacetoacetase-like, C-terminal domain"/>
    <property type="match status" value="1"/>
</dbReference>
<comment type="caution">
    <text evidence="4">The sequence shown here is derived from an EMBL/GenBank/DDBJ whole genome shotgun (WGS) entry which is preliminary data.</text>
</comment>
<comment type="similarity">
    <text evidence="1">Belongs to the FAH family.</text>
</comment>
<dbReference type="SUPFAM" id="SSF56529">
    <property type="entry name" value="FAH"/>
    <property type="match status" value="1"/>
</dbReference>
<gene>
    <name evidence="4" type="ORF">I542_4928</name>
</gene>
<dbReference type="Proteomes" id="UP000021210">
    <property type="component" value="Unassembled WGS sequence"/>
</dbReference>
<keyword evidence="2" id="KW-0479">Metal-binding</keyword>
<dbReference type="PANTHER" id="PTHR42796">
    <property type="entry name" value="FUMARYLACETOACETATE HYDROLASE DOMAIN-CONTAINING PROTEIN 2A-RELATED"/>
    <property type="match status" value="1"/>
</dbReference>
<reference evidence="4 5" key="1">
    <citation type="submission" date="2013-12" db="EMBL/GenBank/DDBJ databases">
        <authorList>
            <person name="Zelazny A."/>
            <person name="Olivier K."/>
            <person name="Holland S."/>
            <person name="Lenaerts A."/>
            <person name="Ordway D."/>
            <person name="DeGroote M.A."/>
            <person name="Parker T."/>
            <person name="Sizemore C."/>
            <person name="Tallon L.J."/>
            <person name="Sadzewicz L.K."/>
            <person name="Sengamalay N."/>
            <person name="Fraser C.M."/>
            <person name="Hine E."/>
            <person name="Shefchek K.A."/>
            <person name="Das S.P."/>
            <person name="Tettelin H."/>
        </authorList>
    </citation>
    <scope>NUCLEOTIDE SEQUENCE [LARGE SCALE GENOMIC DNA]</scope>
    <source>
        <strain evidence="4 5">1948</strain>
    </source>
</reference>
<dbReference type="AlphaFoldDB" id="A0A829QNH3"/>
<dbReference type="InterPro" id="IPR051121">
    <property type="entry name" value="FAH"/>
</dbReference>